<name>A0A1S4ATP2_TOBAC</name>
<evidence type="ECO:0000256" key="5">
    <source>
        <dbReference type="SAM" id="MobiDB-lite"/>
    </source>
</evidence>
<dbReference type="PANTHER" id="PTHR47973">
    <property type="entry name" value="CYSTEINE-RICH RECEPTOR-LIKE PROTEIN KINASE 3"/>
    <property type="match status" value="1"/>
</dbReference>
<dbReference type="Gene3D" id="3.30.420.10">
    <property type="entry name" value="Ribonuclease H-like superfamily/Ribonuclease H"/>
    <property type="match status" value="1"/>
</dbReference>
<accession>A0A1S4ATP2</accession>
<feature type="compositionally biased region" description="Pro residues" evidence="5">
    <location>
        <begin position="121"/>
        <end position="139"/>
    </location>
</feature>
<keyword evidence="3" id="KW-0418">Kinase</keyword>
<sequence>MQLKDSAICTMIALDPSFTLHRDIKSSNILLDSEFNAKIADFGLSKMLAKSDDDPETASAIAGTFGYIAPEYALTIKVNVKTDSYSFGVVKMPKQVNVPENNSLKNYGKGGMTIPGMGVPPQNPESTPEPIPKEVPNPIHPTSDESGSVQTPEDDEEDFLAPRTFVSPEESDATKLTIEVNQLNGSYEVREDRMQRYLDKIQATLCCFKERNLIHIPREQNSEADALANLGSSVEEDGLLPGTVVQLSKLVVEEGHAEINSTSLT</sequence>
<dbReference type="AlphaFoldDB" id="A0A1S4ATP2"/>
<proteinExistence type="predicted"/>
<evidence type="ECO:0000256" key="2">
    <source>
        <dbReference type="ARBA" id="ARBA00022741"/>
    </source>
</evidence>
<dbReference type="GO" id="GO:0004523">
    <property type="term" value="F:RNA-DNA hybrid ribonuclease activity"/>
    <property type="evidence" value="ECO:0007669"/>
    <property type="project" value="InterPro"/>
</dbReference>
<keyword evidence="4" id="KW-0067">ATP-binding</keyword>
<dbReference type="Pfam" id="PF00069">
    <property type="entry name" value="Pkinase"/>
    <property type="match status" value="1"/>
</dbReference>
<evidence type="ECO:0000256" key="1">
    <source>
        <dbReference type="ARBA" id="ARBA00022679"/>
    </source>
</evidence>
<feature type="domain" description="Protein kinase" evidence="6">
    <location>
        <begin position="1"/>
        <end position="184"/>
    </location>
</feature>
<dbReference type="GO" id="GO:0005524">
    <property type="term" value="F:ATP binding"/>
    <property type="evidence" value="ECO:0007669"/>
    <property type="project" value="UniProtKB-KW"/>
</dbReference>
<keyword evidence="2" id="KW-0547">Nucleotide-binding</keyword>
<dbReference type="PROSITE" id="PS50011">
    <property type="entry name" value="PROTEIN_KINASE_DOM"/>
    <property type="match status" value="1"/>
</dbReference>
<dbReference type="InterPro" id="IPR000719">
    <property type="entry name" value="Prot_kinase_dom"/>
</dbReference>
<dbReference type="KEGG" id="nta:107801317"/>
<dbReference type="InterPro" id="IPR052059">
    <property type="entry name" value="CR_Ser/Thr_kinase"/>
</dbReference>
<dbReference type="InterPro" id="IPR011009">
    <property type="entry name" value="Kinase-like_dom_sf"/>
</dbReference>
<dbReference type="GO" id="GO:0004672">
    <property type="term" value="F:protein kinase activity"/>
    <property type="evidence" value="ECO:0007669"/>
    <property type="project" value="InterPro"/>
</dbReference>
<evidence type="ECO:0000259" key="6">
    <source>
        <dbReference type="PROSITE" id="PS50011"/>
    </source>
</evidence>
<dbReference type="Gene3D" id="1.10.510.10">
    <property type="entry name" value="Transferase(Phosphotransferase) domain 1"/>
    <property type="match status" value="1"/>
</dbReference>
<feature type="region of interest" description="Disordered" evidence="5">
    <location>
        <begin position="113"/>
        <end position="154"/>
    </location>
</feature>
<dbReference type="InterPro" id="IPR002156">
    <property type="entry name" value="RNaseH_domain"/>
</dbReference>
<dbReference type="OrthoDB" id="676979at2759"/>
<evidence type="ECO:0000256" key="3">
    <source>
        <dbReference type="ARBA" id="ARBA00022777"/>
    </source>
</evidence>
<evidence type="ECO:0000256" key="4">
    <source>
        <dbReference type="ARBA" id="ARBA00022840"/>
    </source>
</evidence>
<reference evidence="7" key="1">
    <citation type="submission" date="2025-08" db="UniProtKB">
        <authorList>
            <consortium name="RefSeq"/>
        </authorList>
    </citation>
    <scope>IDENTIFICATION</scope>
</reference>
<organism evidence="7">
    <name type="scientific">Nicotiana tabacum</name>
    <name type="common">Common tobacco</name>
    <dbReference type="NCBI Taxonomy" id="4097"/>
    <lineage>
        <taxon>Eukaryota</taxon>
        <taxon>Viridiplantae</taxon>
        <taxon>Streptophyta</taxon>
        <taxon>Embryophyta</taxon>
        <taxon>Tracheophyta</taxon>
        <taxon>Spermatophyta</taxon>
        <taxon>Magnoliopsida</taxon>
        <taxon>eudicotyledons</taxon>
        <taxon>Gunneridae</taxon>
        <taxon>Pentapetalae</taxon>
        <taxon>asterids</taxon>
        <taxon>lamiids</taxon>
        <taxon>Solanales</taxon>
        <taxon>Solanaceae</taxon>
        <taxon>Nicotianoideae</taxon>
        <taxon>Nicotianeae</taxon>
        <taxon>Nicotiana</taxon>
    </lineage>
</organism>
<protein>
    <submittedName>
        <fullName evidence="7">Receptor-interacting serine/threonine-protein kinase 2-like</fullName>
    </submittedName>
</protein>
<dbReference type="RefSeq" id="XP_016480112.1">
    <property type="nucleotide sequence ID" value="XM_016624626.1"/>
</dbReference>
<evidence type="ECO:0000313" key="7">
    <source>
        <dbReference type="RefSeq" id="XP_016480112.1"/>
    </source>
</evidence>
<dbReference type="SUPFAM" id="SSF56112">
    <property type="entry name" value="Protein kinase-like (PK-like)"/>
    <property type="match status" value="1"/>
</dbReference>
<dbReference type="InterPro" id="IPR036397">
    <property type="entry name" value="RNaseH_sf"/>
</dbReference>
<gene>
    <name evidence="7" type="primary">LOC107801317</name>
</gene>
<dbReference type="Pfam" id="PF13456">
    <property type="entry name" value="RVT_3"/>
    <property type="match status" value="1"/>
</dbReference>
<keyword evidence="1" id="KW-0808">Transferase</keyword>
<dbReference type="GO" id="GO:0003676">
    <property type="term" value="F:nucleic acid binding"/>
    <property type="evidence" value="ECO:0007669"/>
    <property type="project" value="InterPro"/>
</dbReference>
<dbReference type="PaxDb" id="4097-A0A1S4ATP2"/>